<dbReference type="EMBL" id="CAJVCH010019181">
    <property type="protein sequence ID" value="CAG7687273.1"/>
    <property type="molecule type" value="Genomic_DNA"/>
</dbReference>
<evidence type="ECO:0000256" key="2">
    <source>
        <dbReference type="ARBA" id="ARBA00004613"/>
    </source>
</evidence>
<dbReference type="GO" id="GO:0008270">
    <property type="term" value="F:zinc ion binding"/>
    <property type="evidence" value="ECO:0007669"/>
    <property type="project" value="InterPro"/>
</dbReference>
<evidence type="ECO:0000256" key="8">
    <source>
        <dbReference type="ARBA" id="ARBA00022801"/>
    </source>
</evidence>
<dbReference type="InterPro" id="IPR000834">
    <property type="entry name" value="Peptidase_M14"/>
</dbReference>
<dbReference type="Pfam" id="PF02244">
    <property type="entry name" value="Propep_M14"/>
    <property type="match status" value="1"/>
</dbReference>
<evidence type="ECO:0000313" key="16">
    <source>
        <dbReference type="EMBL" id="CAG7687273.1"/>
    </source>
</evidence>
<dbReference type="SMART" id="SM00631">
    <property type="entry name" value="Zn_pept"/>
    <property type="match status" value="1"/>
</dbReference>
<keyword evidence="17" id="KW-1185">Reference proteome</keyword>
<evidence type="ECO:0000256" key="5">
    <source>
        <dbReference type="ARBA" id="ARBA00022645"/>
    </source>
</evidence>
<dbReference type="FunFam" id="3.40.630.10:FF:000040">
    <property type="entry name" value="zinc carboxypeptidase"/>
    <property type="match status" value="1"/>
</dbReference>
<feature type="active site" description="Proton donor/acceptor" evidence="13">
    <location>
        <position position="377"/>
    </location>
</feature>
<evidence type="ECO:0000256" key="14">
    <source>
        <dbReference type="SAM" id="SignalP"/>
    </source>
</evidence>
<name>A0A8J2J3H8_9HEXA</name>
<keyword evidence="6" id="KW-0645">Protease</keyword>
<proteinExistence type="inferred from homology"/>
<comment type="function">
    <text evidence="12">Involved in the digestion of the blood meal.</text>
</comment>
<organism evidence="16 17">
    <name type="scientific">Allacma fusca</name>
    <dbReference type="NCBI Taxonomy" id="39272"/>
    <lineage>
        <taxon>Eukaryota</taxon>
        <taxon>Metazoa</taxon>
        <taxon>Ecdysozoa</taxon>
        <taxon>Arthropoda</taxon>
        <taxon>Hexapoda</taxon>
        <taxon>Collembola</taxon>
        <taxon>Symphypleona</taxon>
        <taxon>Sminthuridae</taxon>
        <taxon>Allacma</taxon>
    </lineage>
</organism>
<evidence type="ECO:0000256" key="10">
    <source>
        <dbReference type="ARBA" id="ARBA00023049"/>
    </source>
</evidence>
<accession>A0A8J2J3H8</accession>
<feature type="chain" id="PRO_5035312841" description="Peptidase M14 domain-containing protein" evidence="14">
    <location>
        <begin position="23"/>
        <end position="417"/>
    </location>
</feature>
<reference evidence="16" key="1">
    <citation type="submission" date="2021-06" db="EMBL/GenBank/DDBJ databases">
        <authorList>
            <person name="Hodson N. C."/>
            <person name="Mongue J. A."/>
            <person name="Jaron S. K."/>
        </authorList>
    </citation>
    <scope>NUCLEOTIDE SEQUENCE</scope>
</reference>
<keyword evidence="10" id="KW-0482">Metalloprotease</keyword>
<comment type="caution">
    <text evidence="16">The sequence shown here is derived from an EMBL/GenBank/DDBJ whole genome shotgun (WGS) entry which is preliminary data.</text>
</comment>
<evidence type="ECO:0000313" key="17">
    <source>
        <dbReference type="Proteomes" id="UP000708208"/>
    </source>
</evidence>
<evidence type="ECO:0000256" key="13">
    <source>
        <dbReference type="PROSITE-ProRule" id="PRU01379"/>
    </source>
</evidence>
<protein>
    <recommendedName>
        <fullName evidence="15">Peptidase M14 domain-containing protein</fullName>
    </recommendedName>
</protein>
<evidence type="ECO:0000256" key="7">
    <source>
        <dbReference type="ARBA" id="ARBA00022723"/>
    </source>
</evidence>
<comment type="subcellular location">
    <subcellularLocation>
        <location evidence="2">Secreted</location>
    </subcellularLocation>
</comment>
<dbReference type="GO" id="GO:0005615">
    <property type="term" value="C:extracellular space"/>
    <property type="evidence" value="ECO:0007669"/>
    <property type="project" value="TreeGrafter"/>
</dbReference>
<gene>
    <name evidence="16" type="ORF">AFUS01_LOCUS3210</name>
</gene>
<evidence type="ECO:0000259" key="15">
    <source>
        <dbReference type="PROSITE" id="PS52035"/>
    </source>
</evidence>
<evidence type="ECO:0000256" key="12">
    <source>
        <dbReference type="ARBA" id="ARBA00057299"/>
    </source>
</evidence>
<dbReference type="GO" id="GO:0004181">
    <property type="term" value="F:metallocarboxypeptidase activity"/>
    <property type="evidence" value="ECO:0007669"/>
    <property type="project" value="InterPro"/>
</dbReference>
<dbReference type="PROSITE" id="PS52035">
    <property type="entry name" value="PEPTIDASE_M14"/>
    <property type="match status" value="1"/>
</dbReference>
<keyword evidence="5" id="KW-0121">Carboxypeptidase</keyword>
<comment type="similarity">
    <text evidence="3 13">Belongs to the peptidase M14 family.</text>
</comment>
<dbReference type="PANTHER" id="PTHR11705:SF91">
    <property type="entry name" value="FI01817P-RELATED"/>
    <property type="match status" value="1"/>
</dbReference>
<dbReference type="PROSITE" id="PS00132">
    <property type="entry name" value="CARBOXYPEPT_ZN_1"/>
    <property type="match status" value="1"/>
</dbReference>
<evidence type="ECO:0000256" key="1">
    <source>
        <dbReference type="ARBA" id="ARBA00001947"/>
    </source>
</evidence>
<evidence type="ECO:0000256" key="4">
    <source>
        <dbReference type="ARBA" id="ARBA00022525"/>
    </source>
</evidence>
<keyword evidence="14" id="KW-0732">Signal</keyword>
<evidence type="ECO:0000256" key="9">
    <source>
        <dbReference type="ARBA" id="ARBA00022833"/>
    </source>
</evidence>
<dbReference type="OrthoDB" id="3626597at2759"/>
<dbReference type="AlphaFoldDB" id="A0A8J2J3H8"/>
<keyword evidence="9" id="KW-0862">Zinc</keyword>
<feature type="domain" description="Peptidase M14" evidence="15">
    <location>
        <begin position="118"/>
        <end position="411"/>
    </location>
</feature>
<keyword evidence="4" id="KW-0964">Secreted</keyword>
<dbReference type="Pfam" id="PF00246">
    <property type="entry name" value="Peptidase_M14"/>
    <property type="match status" value="1"/>
</dbReference>
<sequence>MAAAALGKIFLLALALVSVIIAERRSYNGYSVLRAKVDNLKHFKVLSTLRDESNFDFWSGPLYGKYADIMASPEEYPELTKLLNSHGIPFSFMINNLETVINQTDALAKTQAEMNWNEYFSTEANYAWLEGLAQNNSNVQVLNIGNSTENRVIKVVKISSGPSNATRPALWIDGTTHAREWISTTTATYVINQLVNNASAHRQILDNLDIYILPIVNPDGYEYSRTTERLWRKTRSILANTTCRGVDPNRNFGYKWSGEGNTINKCSLTHQGAAPFTEPEAQAVRDFILGSNVNWQGFIALHSYSQLWMTPWGYTEDLPRNYQEMMRVANKSVAALAAVHGTRFEAGSSANILYQAKGISIDWAKGVPNITYAYVIELRDTGRYGFVLPPNEILPTAQETWAGIRILAEEIAGVEQD</sequence>
<keyword evidence="11" id="KW-1015">Disulfide bond</keyword>
<dbReference type="PANTHER" id="PTHR11705">
    <property type="entry name" value="PROTEASE FAMILY M14 CARBOXYPEPTIDASE A,B"/>
    <property type="match status" value="1"/>
</dbReference>
<dbReference type="InterPro" id="IPR003146">
    <property type="entry name" value="M14A_act_pep"/>
</dbReference>
<dbReference type="Proteomes" id="UP000708208">
    <property type="component" value="Unassembled WGS sequence"/>
</dbReference>
<keyword evidence="7" id="KW-0479">Metal-binding</keyword>
<evidence type="ECO:0000256" key="3">
    <source>
        <dbReference type="ARBA" id="ARBA00005988"/>
    </source>
</evidence>
<dbReference type="InterPro" id="IPR057246">
    <property type="entry name" value="CARBOXYPEPT_ZN_1"/>
</dbReference>
<comment type="cofactor">
    <cofactor evidence="1">
        <name>Zn(2+)</name>
        <dbReference type="ChEBI" id="CHEBI:29105"/>
    </cofactor>
</comment>
<keyword evidence="8" id="KW-0378">Hydrolase</keyword>
<dbReference type="CDD" id="cd03860">
    <property type="entry name" value="M14_CP_A-B_like"/>
    <property type="match status" value="1"/>
</dbReference>
<evidence type="ECO:0000256" key="11">
    <source>
        <dbReference type="ARBA" id="ARBA00023157"/>
    </source>
</evidence>
<feature type="signal peptide" evidence="14">
    <location>
        <begin position="1"/>
        <end position="22"/>
    </location>
</feature>
<evidence type="ECO:0000256" key="6">
    <source>
        <dbReference type="ARBA" id="ARBA00022670"/>
    </source>
</evidence>
<dbReference type="GO" id="GO:0006508">
    <property type="term" value="P:proteolysis"/>
    <property type="evidence" value="ECO:0007669"/>
    <property type="project" value="UniProtKB-KW"/>
</dbReference>